<dbReference type="EMBL" id="CP028272">
    <property type="protein sequence ID" value="QHM74035.1"/>
    <property type="molecule type" value="Genomic_DNA"/>
</dbReference>
<keyword evidence="1" id="KW-1133">Transmembrane helix</keyword>
<reference evidence="2 3" key="1">
    <citation type="submission" date="2018-03" db="EMBL/GenBank/DDBJ databases">
        <title>Pantoea intestinalis SRCM103226 isolated form the mealworm.</title>
        <authorList>
            <person name="Jeong D.-Y."/>
            <person name="Kim J.W."/>
        </authorList>
    </citation>
    <scope>NUCLEOTIDE SEQUENCE [LARGE SCALE GENOMIC DNA]</scope>
    <source>
        <strain evidence="2 3">SRCM103226</strain>
        <plasmid evidence="2 3">unnamed1</plasmid>
    </source>
</reference>
<dbReference type="Proteomes" id="UP000464053">
    <property type="component" value="Plasmid unnamed1"/>
</dbReference>
<keyword evidence="1" id="KW-0812">Transmembrane</keyword>
<gene>
    <name evidence="2" type="ORF">C7M51_04396</name>
</gene>
<dbReference type="KEGG" id="mint:C7M51_04396"/>
<sequence>MLNGIHKVALWQIILNQQVKQSVYLVVAKWLLCNILLVAMWLPRGIL</sequence>
<proteinExistence type="predicted"/>
<keyword evidence="3" id="KW-1185">Reference proteome</keyword>
<geneLocation type="plasmid" evidence="2 3">
    <name>unnamed1</name>
</geneLocation>
<keyword evidence="2" id="KW-0614">Plasmid</keyword>
<feature type="transmembrane region" description="Helical" evidence="1">
    <location>
        <begin position="23"/>
        <end position="42"/>
    </location>
</feature>
<organism evidence="2 3">
    <name type="scientific">Mixta intestinalis</name>
    <dbReference type="NCBI Taxonomy" id="1615494"/>
    <lineage>
        <taxon>Bacteria</taxon>
        <taxon>Pseudomonadati</taxon>
        <taxon>Pseudomonadota</taxon>
        <taxon>Gammaproteobacteria</taxon>
        <taxon>Enterobacterales</taxon>
        <taxon>Erwiniaceae</taxon>
        <taxon>Mixta</taxon>
    </lineage>
</organism>
<dbReference type="AlphaFoldDB" id="A0A6P1Q8D5"/>
<name>A0A6P1Q8D5_9GAMM</name>
<evidence type="ECO:0000256" key="1">
    <source>
        <dbReference type="SAM" id="Phobius"/>
    </source>
</evidence>
<evidence type="ECO:0000313" key="3">
    <source>
        <dbReference type="Proteomes" id="UP000464053"/>
    </source>
</evidence>
<accession>A0A6P1Q8D5</accession>
<keyword evidence="1" id="KW-0472">Membrane</keyword>
<protein>
    <submittedName>
        <fullName evidence="2">Uncharacterized protein</fullName>
    </submittedName>
</protein>
<evidence type="ECO:0000313" key="2">
    <source>
        <dbReference type="EMBL" id="QHM74035.1"/>
    </source>
</evidence>